<evidence type="ECO:0000313" key="3">
    <source>
        <dbReference type="Proteomes" id="UP000189796"/>
    </source>
</evidence>
<evidence type="ECO:0000256" key="1">
    <source>
        <dbReference type="SAM" id="MobiDB-lite"/>
    </source>
</evidence>
<feature type="compositionally biased region" description="Pro residues" evidence="1">
    <location>
        <begin position="203"/>
        <end position="212"/>
    </location>
</feature>
<accession>A0A1M5RYY0</accession>
<evidence type="ECO:0000313" key="2">
    <source>
        <dbReference type="EMBL" id="SHH31557.1"/>
    </source>
</evidence>
<dbReference type="AlphaFoldDB" id="A0A1M5RYY0"/>
<feature type="region of interest" description="Disordered" evidence="1">
    <location>
        <begin position="172"/>
        <end position="212"/>
    </location>
</feature>
<proteinExistence type="predicted"/>
<name>A0A1M5RYY0_9BRAD</name>
<protein>
    <submittedName>
        <fullName evidence="2">Uncharacterized protein</fullName>
    </submittedName>
</protein>
<sequence length="212" mass="22689">MLQISAYPLVEVDHLAPIQARVDVADGAASRAAEVGADVPPIPVRQILQRYLPAVSAQLALGRPDAIDEHGFEAGAAIDGAFPVFKPSYRFSAPGHGASKALKSARQITPWVGPGTDPRHCRSGLLKSQRRESSERNMHSADVGSIHGLQRPLDQVAIVIASLAMFADRLTQHRRPPPQPIQRQAVRGAPDRTACCARSSTPRRPPSEGPTG</sequence>
<organism evidence="2 3">
    <name type="scientific">Bradyrhizobium erythrophlei</name>
    <dbReference type="NCBI Taxonomy" id="1437360"/>
    <lineage>
        <taxon>Bacteria</taxon>
        <taxon>Pseudomonadati</taxon>
        <taxon>Pseudomonadota</taxon>
        <taxon>Alphaproteobacteria</taxon>
        <taxon>Hyphomicrobiales</taxon>
        <taxon>Nitrobacteraceae</taxon>
        <taxon>Bradyrhizobium</taxon>
    </lineage>
</organism>
<gene>
    <name evidence="2" type="ORF">SAMN05443248_4420</name>
</gene>
<reference evidence="2 3" key="1">
    <citation type="submission" date="2016-11" db="EMBL/GenBank/DDBJ databases">
        <authorList>
            <person name="Jaros S."/>
            <person name="Januszkiewicz K."/>
            <person name="Wedrychowicz H."/>
        </authorList>
    </citation>
    <scope>NUCLEOTIDE SEQUENCE [LARGE SCALE GENOMIC DNA]</scope>
    <source>
        <strain evidence="2 3">GAS138</strain>
    </source>
</reference>
<dbReference type="EMBL" id="LT670817">
    <property type="protein sequence ID" value="SHH31557.1"/>
    <property type="molecule type" value="Genomic_DNA"/>
</dbReference>
<dbReference type="Proteomes" id="UP000189796">
    <property type="component" value="Chromosome I"/>
</dbReference>